<reference evidence="2" key="1">
    <citation type="submission" date="2023-08" db="EMBL/GenBank/DDBJ databases">
        <title>Rhodospirillaceae gen. nov., a novel taxon isolated from the Yangtze River Yuezi River estuary sludge.</title>
        <authorList>
            <person name="Ruan L."/>
        </authorList>
    </citation>
    <scope>NUCLEOTIDE SEQUENCE [LARGE SCALE GENOMIC DNA]</scope>
    <source>
        <strain evidence="2">R-7</strain>
    </source>
</reference>
<dbReference type="RefSeq" id="WP_379960984.1">
    <property type="nucleotide sequence ID" value="NZ_JAUYVI010000009.1"/>
</dbReference>
<name>A0ABU0YTI3_9PROT</name>
<comment type="caution">
    <text evidence="1">The sequence shown here is derived from an EMBL/GenBank/DDBJ whole genome shotgun (WGS) entry which is preliminary data.</text>
</comment>
<dbReference type="InterPro" id="IPR036890">
    <property type="entry name" value="HATPase_C_sf"/>
</dbReference>
<dbReference type="GO" id="GO:0005524">
    <property type="term" value="F:ATP binding"/>
    <property type="evidence" value="ECO:0007669"/>
    <property type="project" value="UniProtKB-KW"/>
</dbReference>
<keyword evidence="1" id="KW-0067">ATP-binding</keyword>
<sequence length="288" mass="31694">MTMIDAMRSIAVLEHGSVYVDLNEIAFISPAATLLLVAELDRWRRLKNIKLRPRDIETMHDQVLYSLASMGFFNILGTHNLPPFTTDPGAPQPIRFCSGNQSDLKKASDVSAELQRIAGASLGQEELLLNDAIAEAMTNSVQHAYPSSLIDGLPVLKGEWWATGSYDQTRHRLTVLVYDQGIGIPATLPSSKHWDRITKRIPGYKELWPEDARLIEAAIEEGRSSKLTEGRGLGLAEIADLVYNSDGGHLRIISGRGEVRIQPGVKTVLQNHQRPLGGTLVEIALTLS</sequence>
<protein>
    <submittedName>
        <fullName evidence="1">ATP-binding protein</fullName>
    </submittedName>
</protein>
<evidence type="ECO:0000313" key="2">
    <source>
        <dbReference type="Proteomes" id="UP001230156"/>
    </source>
</evidence>
<evidence type="ECO:0000313" key="1">
    <source>
        <dbReference type="EMBL" id="MDQ7251024.1"/>
    </source>
</evidence>
<keyword evidence="2" id="KW-1185">Reference proteome</keyword>
<proteinExistence type="predicted"/>
<accession>A0ABU0YTI3</accession>
<keyword evidence="1" id="KW-0547">Nucleotide-binding</keyword>
<dbReference type="SUPFAM" id="SSF55874">
    <property type="entry name" value="ATPase domain of HSP90 chaperone/DNA topoisomerase II/histidine kinase"/>
    <property type="match status" value="1"/>
</dbReference>
<dbReference type="EMBL" id="JAUYVI010000009">
    <property type="protein sequence ID" value="MDQ7251024.1"/>
    <property type="molecule type" value="Genomic_DNA"/>
</dbReference>
<organism evidence="1 2">
    <name type="scientific">Dongia sedimenti</name>
    <dbReference type="NCBI Taxonomy" id="3064282"/>
    <lineage>
        <taxon>Bacteria</taxon>
        <taxon>Pseudomonadati</taxon>
        <taxon>Pseudomonadota</taxon>
        <taxon>Alphaproteobacteria</taxon>
        <taxon>Rhodospirillales</taxon>
        <taxon>Dongiaceae</taxon>
        <taxon>Dongia</taxon>
    </lineage>
</organism>
<dbReference type="Proteomes" id="UP001230156">
    <property type="component" value="Unassembled WGS sequence"/>
</dbReference>
<gene>
    <name evidence="1" type="ORF">Q8A70_25280</name>
</gene>
<dbReference type="Gene3D" id="3.30.565.10">
    <property type="entry name" value="Histidine kinase-like ATPase, C-terminal domain"/>
    <property type="match status" value="1"/>
</dbReference>